<evidence type="ECO:0000313" key="4">
    <source>
        <dbReference type="Proteomes" id="UP000602260"/>
    </source>
</evidence>
<dbReference type="Pfam" id="PF01381">
    <property type="entry name" value="HTH_3"/>
    <property type="match status" value="1"/>
</dbReference>
<dbReference type="Proteomes" id="UP000602260">
    <property type="component" value="Unassembled WGS sequence"/>
</dbReference>
<evidence type="ECO:0000313" key="3">
    <source>
        <dbReference type="EMBL" id="MBC5718003.1"/>
    </source>
</evidence>
<dbReference type="EMBL" id="JACOPN010000008">
    <property type="protein sequence ID" value="MBC5718003.1"/>
    <property type="molecule type" value="Genomic_DNA"/>
</dbReference>
<dbReference type="Pfam" id="PF12844">
    <property type="entry name" value="HTH_19"/>
    <property type="match status" value="1"/>
</dbReference>
<proteinExistence type="predicted"/>
<feature type="domain" description="HTH cro/C1-type" evidence="2">
    <location>
        <begin position="160"/>
        <end position="192"/>
    </location>
</feature>
<keyword evidence="4" id="KW-1185">Reference proteome</keyword>
<reference evidence="3" key="1">
    <citation type="submission" date="2020-08" db="EMBL/GenBank/DDBJ databases">
        <title>Genome public.</title>
        <authorList>
            <person name="Liu C."/>
            <person name="Sun Q."/>
        </authorList>
    </citation>
    <scope>NUCLEOTIDE SEQUENCE</scope>
    <source>
        <strain evidence="3">BX5</strain>
    </source>
</reference>
<evidence type="ECO:0000256" key="1">
    <source>
        <dbReference type="ARBA" id="ARBA00023125"/>
    </source>
</evidence>
<dbReference type="Gene3D" id="1.10.260.40">
    <property type="entry name" value="lambda repressor-like DNA-binding domains"/>
    <property type="match status" value="2"/>
</dbReference>
<dbReference type="PANTHER" id="PTHR46558:SF11">
    <property type="entry name" value="HTH-TYPE TRANSCRIPTIONAL REGULATOR XRE"/>
    <property type="match status" value="1"/>
</dbReference>
<protein>
    <submittedName>
        <fullName evidence="3">Helix-turn-helix domain-containing protein</fullName>
    </submittedName>
</protein>
<dbReference type="PANTHER" id="PTHR46558">
    <property type="entry name" value="TRACRIPTIONAL REGULATORY PROTEIN-RELATED-RELATED"/>
    <property type="match status" value="1"/>
</dbReference>
<sequence length="205" mass="24477">MYRKYYPHLAELSEDEVAKQAPFGAKWRLLAQVEVRCYILISNISGSVKVAPLQILQFPVILPHKFQDAEKFNLQFSDFSEITETADKLRWLRYQKGLRQRDVADYAGIYRSTYIHYEEYGKDFYSPKHMEKIAQLFEVPVERLLDDYNLFLRNGQGKQIKAIRMKLGLTQREYADRLGISLCNLKQWEQNRKQLFKSTWEKYFK</sequence>
<dbReference type="InterPro" id="IPR010982">
    <property type="entry name" value="Lambda_DNA-bd_dom_sf"/>
</dbReference>
<feature type="domain" description="HTH cro/C1-type" evidence="2">
    <location>
        <begin position="89"/>
        <end position="144"/>
    </location>
</feature>
<evidence type="ECO:0000259" key="2">
    <source>
        <dbReference type="PROSITE" id="PS50943"/>
    </source>
</evidence>
<organism evidence="3 4">
    <name type="scientific">Flintibacter faecis</name>
    <dbReference type="NCBI Taxonomy" id="2763047"/>
    <lineage>
        <taxon>Bacteria</taxon>
        <taxon>Bacillati</taxon>
        <taxon>Bacillota</taxon>
        <taxon>Clostridia</taxon>
        <taxon>Eubacteriales</taxon>
        <taxon>Flintibacter</taxon>
    </lineage>
</organism>
<dbReference type="SMART" id="SM00530">
    <property type="entry name" value="HTH_XRE"/>
    <property type="match status" value="2"/>
</dbReference>
<dbReference type="InterPro" id="IPR001387">
    <property type="entry name" value="Cro/C1-type_HTH"/>
</dbReference>
<gene>
    <name evidence="3" type="ORF">H8S55_11865</name>
</gene>
<accession>A0A8J6IZZ6</accession>
<dbReference type="AlphaFoldDB" id="A0A8J6IZZ6"/>
<dbReference type="GO" id="GO:0003677">
    <property type="term" value="F:DNA binding"/>
    <property type="evidence" value="ECO:0007669"/>
    <property type="project" value="UniProtKB-KW"/>
</dbReference>
<dbReference type="PROSITE" id="PS50943">
    <property type="entry name" value="HTH_CROC1"/>
    <property type="match status" value="2"/>
</dbReference>
<comment type="caution">
    <text evidence="3">The sequence shown here is derived from an EMBL/GenBank/DDBJ whole genome shotgun (WGS) entry which is preliminary data.</text>
</comment>
<dbReference type="SUPFAM" id="SSF47413">
    <property type="entry name" value="lambda repressor-like DNA-binding domains"/>
    <property type="match status" value="2"/>
</dbReference>
<keyword evidence="1" id="KW-0238">DNA-binding</keyword>
<dbReference type="CDD" id="cd00093">
    <property type="entry name" value="HTH_XRE"/>
    <property type="match status" value="2"/>
</dbReference>
<name>A0A8J6IZZ6_9FIRM</name>